<gene>
    <name evidence="3" type="ORF">K505DRAFT_378446</name>
</gene>
<dbReference type="AlphaFoldDB" id="A0A6A6WYU0"/>
<proteinExistence type="predicted"/>
<name>A0A6A6WYU0_9PLEO</name>
<feature type="signal peptide" evidence="2">
    <location>
        <begin position="1"/>
        <end position="21"/>
    </location>
</feature>
<organism evidence="3 4">
    <name type="scientific">Melanomma pulvis-pyrius CBS 109.77</name>
    <dbReference type="NCBI Taxonomy" id="1314802"/>
    <lineage>
        <taxon>Eukaryota</taxon>
        <taxon>Fungi</taxon>
        <taxon>Dikarya</taxon>
        <taxon>Ascomycota</taxon>
        <taxon>Pezizomycotina</taxon>
        <taxon>Dothideomycetes</taxon>
        <taxon>Pleosporomycetidae</taxon>
        <taxon>Pleosporales</taxon>
        <taxon>Melanommataceae</taxon>
        <taxon>Melanomma</taxon>
    </lineage>
</organism>
<evidence type="ECO:0000313" key="4">
    <source>
        <dbReference type="Proteomes" id="UP000799757"/>
    </source>
</evidence>
<dbReference type="Proteomes" id="UP000799757">
    <property type="component" value="Unassembled WGS sequence"/>
</dbReference>
<keyword evidence="2" id="KW-0732">Signal</keyword>
<keyword evidence="4" id="KW-1185">Reference proteome</keyword>
<evidence type="ECO:0000313" key="3">
    <source>
        <dbReference type="EMBL" id="KAF2789115.1"/>
    </source>
</evidence>
<reference evidence="3" key="1">
    <citation type="journal article" date="2020" name="Stud. Mycol.">
        <title>101 Dothideomycetes genomes: a test case for predicting lifestyles and emergence of pathogens.</title>
        <authorList>
            <person name="Haridas S."/>
            <person name="Albert R."/>
            <person name="Binder M."/>
            <person name="Bloem J."/>
            <person name="Labutti K."/>
            <person name="Salamov A."/>
            <person name="Andreopoulos B."/>
            <person name="Baker S."/>
            <person name="Barry K."/>
            <person name="Bills G."/>
            <person name="Bluhm B."/>
            <person name="Cannon C."/>
            <person name="Castanera R."/>
            <person name="Culley D."/>
            <person name="Daum C."/>
            <person name="Ezra D."/>
            <person name="Gonzalez J."/>
            <person name="Henrissat B."/>
            <person name="Kuo A."/>
            <person name="Liang C."/>
            <person name="Lipzen A."/>
            <person name="Lutzoni F."/>
            <person name="Magnuson J."/>
            <person name="Mondo S."/>
            <person name="Nolan M."/>
            <person name="Ohm R."/>
            <person name="Pangilinan J."/>
            <person name="Park H.-J."/>
            <person name="Ramirez L."/>
            <person name="Alfaro M."/>
            <person name="Sun H."/>
            <person name="Tritt A."/>
            <person name="Yoshinaga Y."/>
            <person name="Zwiers L.-H."/>
            <person name="Turgeon B."/>
            <person name="Goodwin S."/>
            <person name="Spatafora J."/>
            <person name="Crous P."/>
            <person name="Grigoriev I."/>
        </authorList>
    </citation>
    <scope>NUCLEOTIDE SEQUENCE</scope>
    <source>
        <strain evidence="3">CBS 109.77</strain>
    </source>
</reference>
<feature type="chain" id="PRO_5025392741" evidence="2">
    <location>
        <begin position="22"/>
        <end position="476"/>
    </location>
</feature>
<evidence type="ECO:0000256" key="1">
    <source>
        <dbReference type="SAM" id="MobiDB-lite"/>
    </source>
</evidence>
<protein>
    <submittedName>
        <fullName evidence="3">Uncharacterized protein</fullName>
    </submittedName>
</protein>
<feature type="region of interest" description="Disordered" evidence="1">
    <location>
        <begin position="112"/>
        <end position="131"/>
    </location>
</feature>
<sequence>MSAIWGPRLCCLAILIMSASASPVREFPFLNSTGVAIRGSLAALVTAPSTASRPITTEDWLFRPHLESTADGFEVATTPNARGSQTSAVVGPGTIWSGIIHIESTVTGFGTPTSTQQDDAATELPHSRNSDMYRPHLESTASGFLEPPLSDHRGPNLVSNSAPLITPPPVAPPTVILKGNTLRPVVVTSVVIDTVTLTPGGETAIIGDGPSATRIYLDASGHPVVAISSSTSTIQIPATISDQVLIPGGPPITVGPGSAPSTISINSAGETIAAVEGRTSTLQAAPTQTFTISDVPATAIATAYRYAIGSSLLTPGHPITLDGTTIAVTTDPAGAIVLIAPDATTTLPDPAPAPTTSSLDNILAHLSTTVVSGSTLYVFASQTLHPGHPVTLDGTVVSLATSSGATMLVVGTQTTTIDTAATTTVSAEFGALTPGVVGEGPAATAVAEGGAAFGRGRWGWVGLVVGGVSVAAVGLG</sequence>
<accession>A0A6A6WYU0</accession>
<dbReference type="OrthoDB" id="3944128at2759"/>
<evidence type="ECO:0000256" key="2">
    <source>
        <dbReference type="SAM" id="SignalP"/>
    </source>
</evidence>
<dbReference type="EMBL" id="MU002161">
    <property type="protein sequence ID" value="KAF2789115.1"/>
    <property type="molecule type" value="Genomic_DNA"/>
</dbReference>